<evidence type="ECO:0000256" key="2">
    <source>
        <dbReference type="ARBA" id="ARBA00023130"/>
    </source>
</evidence>
<reference evidence="7" key="2">
    <citation type="submission" date="2025-09" db="UniProtKB">
        <authorList>
            <consortium name="Ensembl"/>
        </authorList>
    </citation>
    <scope>IDENTIFICATION</scope>
</reference>
<dbReference type="SUPFAM" id="SSF48726">
    <property type="entry name" value="Immunoglobulin"/>
    <property type="match status" value="1"/>
</dbReference>
<evidence type="ECO:0000256" key="3">
    <source>
        <dbReference type="ARBA" id="ARBA00023170"/>
    </source>
</evidence>
<dbReference type="GO" id="GO:0002250">
    <property type="term" value="P:adaptive immune response"/>
    <property type="evidence" value="ECO:0007669"/>
    <property type="project" value="UniProtKB-KW"/>
</dbReference>
<keyword evidence="3" id="KW-0675">Receptor</keyword>
<name>A0A670ZPI7_PSETE</name>
<dbReference type="PANTHER" id="PTHR19367">
    <property type="entry name" value="T-CELL RECEPTOR ALPHA CHAIN V REGION"/>
    <property type="match status" value="1"/>
</dbReference>
<dbReference type="AlphaFoldDB" id="A0A670ZPI7"/>
<dbReference type="OMA" id="FPFWYIQ"/>
<evidence type="ECO:0000256" key="4">
    <source>
        <dbReference type="ARBA" id="ARBA00023319"/>
    </source>
</evidence>
<dbReference type="Proteomes" id="UP000472273">
    <property type="component" value="Unplaced"/>
</dbReference>
<keyword evidence="4" id="KW-0393">Immunoglobulin domain</keyword>
<dbReference type="Pfam" id="PF07686">
    <property type="entry name" value="V-set"/>
    <property type="match status" value="1"/>
</dbReference>
<evidence type="ECO:0000313" key="7">
    <source>
        <dbReference type="Ensembl" id="ENSPTXP00000024687.1"/>
    </source>
</evidence>
<dbReference type="PANTHER" id="PTHR19367:SF18">
    <property type="entry name" value="T CELL RECEPTOR ALPHA VARIABLE 16"/>
    <property type="match status" value="1"/>
</dbReference>
<dbReference type="Ensembl" id="ENSPTXT00000025450.1">
    <property type="protein sequence ID" value="ENSPTXP00000024687.1"/>
    <property type="gene ID" value="ENSPTXG00000017201.1"/>
</dbReference>
<proteinExistence type="predicted"/>
<dbReference type="InterPro" id="IPR007110">
    <property type="entry name" value="Ig-like_dom"/>
</dbReference>
<dbReference type="InterPro" id="IPR013783">
    <property type="entry name" value="Ig-like_fold"/>
</dbReference>
<evidence type="ECO:0000259" key="6">
    <source>
        <dbReference type="PROSITE" id="PS50835"/>
    </source>
</evidence>
<evidence type="ECO:0000313" key="8">
    <source>
        <dbReference type="Proteomes" id="UP000472273"/>
    </source>
</evidence>
<dbReference type="InterPro" id="IPR051287">
    <property type="entry name" value="TCR_variable_region"/>
</dbReference>
<keyword evidence="5" id="KW-1279">T cell receptor</keyword>
<protein>
    <recommendedName>
        <fullName evidence="6">Ig-like domain-containing protein</fullName>
    </recommendedName>
</protein>
<dbReference type="GO" id="GO:0042101">
    <property type="term" value="C:T cell receptor complex"/>
    <property type="evidence" value="ECO:0007669"/>
    <property type="project" value="UniProtKB-KW"/>
</dbReference>
<dbReference type="InterPro" id="IPR036179">
    <property type="entry name" value="Ig-like_dom_sf"/>
</dbReference>
<dbReference type="InterPro" id="IPR013106">
    <property type="entry name" value="Ig_V-set"/>
</dbReference>
<dbReference type="GeneTree" id="ENSGT00940000153073"/>
<organism evidence="7 8">
    <name type="scientific">Pseudonaja textilis</name>
    <name type="common">Eastern brown snake</name>
    <dbReference type="NCBI Taxonomy" id="8673"/>
    <lineage>
        <taxon>Eukaryota</taxon>
        <taxon>Metazoa</taxon>
        <taxon>Chordata</taxon>
        <taxon>Craniata</taxon>
        <taxon>Vertebrata</taxon>
        <taxon>Euteleostomi</taxon>
        <taxon>Lepidosauria</taxon>
        <taxon>Squamata</taxon>
        <taxon>Bifurcata</taxon>
        <taxon>Unidentata</taxon>
        <taxon>Episquamata</taxon>
        <taxon>Toxicofera</taxon>
        <taxon>Serpentes</taxon>
        <taxon>Colubroidea</taxon>
        <taxon>Elapidae</taxon>
        <taxon>Hydrophiinae</taxon>
        <taxon>Pseudonaja</taxon>
    </lineage>
</organism>
<feature type="domain" description="Ig-like" evidence="6">
    <location>
        <begin position="13"/>
        <end position="107"/>
    </location>
</feature>
<reference evidence="7" key="1">
    <citation type="submission" date="2025-08" db="UniProtKB">
        <authorList>
            <consortium name="Ensembl"/>
        </authorList>
    </citation>
    <scope>IDENTIFICATION</scope>
</reference>
<dbReference type="PROSITE" id="PS50835">
    <property type="entry name" value="IG_LIKE"/>
    <property type="match status" value="1"/>
</dbReference>
<evidence type="ECO:0000256" key="1">
    <source>
        <dbReference type="ARBA" id="ARBA00022729"/>
    </source>
</evidence>
<keyword evidence="8" id="KW-1185">Reference proteome</keyword>
<dbReference type="Gene3D" id="2.60.40.10">
    <property type="entry name" value="Immunoglobulins"/>
    <property type="match status" value="1"/>
</dbReference>
<sequence length="107" mass="11836">GHILSCLGGSTGQSVNQTPGILTVTEGKPVSLNCFFEAQSDSINFPFWYIQHGSQSPELLLNEIDNKNQGFQAIHHKNSKKGTFNTKKQATQLKDSAVYFCAFRDTQ</sequence>
<keyword evidence="5" id="KW-0391">Immunity</keyword>
<keyword evidence="1" id="KW-0732">Signal</keyword>
<accession>A0A670ZPI7</accession>
<evidence type="ECO:0000256" key="5">
    <source>
        <dbReference type="ARBA" id="ARBA00043266"/>
    </source>
</evidence>
<keyword evidence="2" id="KW-1064">Adaptive immunity</keyword>